<sequence>MASNDSTKGDAPSDDNSQFIDKLVNDAKDTHVKAQSLISELQEKIREVESKISNLEIDGKTAQGDGSNIGDLPSTAKQDEDAPKIKSEDVEELIRDLEVVVKHQEATAKFLINALKETLPESKFAAFRSIINKVCNSQQRAARTVGIICDCARQKYRTGGVSVNVPVERDRAAYAFRHFTINLLKLRDAFMAATDEANDPVYISHAHNQV</sequence>
<feature type="region of interest" description="Disordered" evidence="1">
    <location>
        <begin position="1"/>
        <end position="22"/>
    </location>
</feature>
<keyword evidence="3" id="KW-1185">Reference proteome</keyword>
<accession>A0AAE0P111</accession>
<evidence type="ECO:0000313" key="3">
    <source>
        <dbReference type="Proteomes" id="UP001281003"/>
    </source>
</evidence>
<name>A0AAE0P111_SORBR</name>
<reference evidence="2" key="2">
    <citation type="submission" date="2023-07" db="EMBL/GenBank/DDBJ databases">
        <authorList>
            <consortium name="Lawrence Berkeley National Laboratory"/>
            <person name="Haridas S."/>
            <person name="Hensen N."/>
            <person name="Bonometti L."/>
            <person name="Westerberg I."/>
            <person name="Brannstrom I.O."/>
            <person name="Guillou S."/>
            <person name="Cros-Aarteil S."/>
            <person name="Calhoun S."/>
            <person name="Kuo A."/>
            <person name="Mondo S."/>
            <person name="Pangilinan J."/>
            <person name="Riley R."/>
            <person name="LaButti K."/>
            <person name="Andreopoulos B."/>
            <person name="Lipzen A."/>
            <person name="Chen C."/>
            <person name="Yanf M."/>
            <person name="Daum C."/>
            <person name="Ng V."/>
            <person name="Clum A."/>
            <person name="Steindorff A."/>
            <person name="Ohm R."/>
            <person name="Martin F."/>
            <person name="Silar P."/>
            <person name="Natvig D."/>
            <person name="Lalanne C."/>
            <person name="Gautier V."/>
            <person name="Ament-velasquez S.L."/>
            <person name="Kruys A."/>
            <person name="Hutchinson M.I."/>
            <person name="Powell A.J."/>
            <person name="Barry K."/>
            <person name="Miller A.N."/>
            <person name="Grigoriev I.V."/>
            <person name="Debuchy R."/>
            <person name="Gladieux P."/>
            <person name="Thoren M.H."/>
            <person name="Johannesson H."/>
        </authorList>
    </citation>
    <scope>NUCLEOTIDE SEQUENCE</scope>
    <source>
        <strain evidence="2">FGSC 1904</strain>
    </source>
</reference>
<proteinExistence type="predicted"/>
<dbReference type="Proteomes" id="UP001281003">
    <property type="component" value="Unassembled WGS sequence"/>
</dbReference>
<organism evidence="2 3">
    <name type="scientific">Sordaria brevicollis</name>
    <dbReference type="NCBI Taxonomy" id="83679"/>
    <lineage>
        <taxon>Eukaryota</taxon>
        <taxon>Fungi</taxon>
        <taxon>Dikarya</taxon>
        <taxon>Ascomycota</taxon>
        <taxon>Pezizomycotina</taxon>
        <taxon>Sordariomycetes</taxon>
        <taxon>Sordariomycetidae</taxon>
        <taxon>Sordariales</taxon>
        <taxon>Sordariaceae</taxon>
        <taxon>Sordaria</taxon>
    </lineage>
</organism>
<reference evidence="2" key="1">
    <citation type="journal article" date="2023" name="Mol. Phylogenet. Evol.">
        <title>Genome-scale phylogeny and comparative genomics of the fungal order Sordariales.</title>
        <authorList>
            <person name="Hensen N."/>
            <person name="Bonometti L."/>
            <person name="Westerberg I."/>
            <person name="Brannstrom I.O."/>
            <person name="Guillou S."/>
            <person name="Cros-Aarteil S."/>
            <person name="Calhoun S."/>
            <person name="Haridas S."/>
            <person name="Kuo A."/>
            <person name="Mondo S."/>
            <person name="Pangilinan J."/>
            <person name="Riley R."/>
            <person name="LaButti K."/>
            <person name="Andreopoulos B."/>
            <person name="Lipzen A."/>
            <person name="Chen C."/>
            <person name="Yan M."/>
            <person name="Daum C."/>
            <person name="Ng V."/>
            <person name="Clum A."/>
            <person name="Steindorff A."/>
            <person name="Ohm R.A."/>
            <person name="Martin F."/>
            <person name="Silar P."/>
            <person name="Natvig D.O."/>
            <person name="Lalanne C."/>
            <person name="Gautier V."/>
            <person name="Ament-Velasquez S.L."/>
            <person name="Kruys A."/>
            <person name="Hutchinson M.I."/>
            <person name="Powell A.J."/>
            <person name="Barry K."/>
            <person name="Miller A.N."/>
            <person name="Grigoriev I.V."/>
            <person name="Debuchy R."/>
            <person name="Gladieux P."/>
            <person name="Hiltunen Thoren M."/>
            <person name="Johannesson H."/>
        </authorList>
    </citation>
    <scope>NUCLEOTIDE SEQUENCE</scope>
    <source>
        <strain evidence="2">FGSC 1904</strain>
    </source>
</reference>
<evidence type="ECO:0000256" key="1">
    <source>
        <dbReference type="SAM" id="MobiDB-lite"/>
    </source>
</evidence>
<protein>
    <submittedName>
        <fullName evidence="2">Uncharacterized protein</fullName>
    </submittedName>
</protein>
<evidence type="ECO:0000313" key="2">
    <source>
        <dbReference type="EMBL" id="KAK3391363.1"/>
    </source>
</evidence>
<gene>
    <name evidence="2" type="ORF">B0T20DRAFT_483371</name>
</gene>
<dbReference type="EMBL" id="JAUTDP010000013">
    <property type="protein sequence ID" value="KAK3391363.1"/>
    <property type="molecule type" value="Genomic_DNA"/>
</dbReference>
<comment type="caution">
    <text evidence="2">The sequence shown here is derived from an EMBL/GenBank/DDBJ whole genome shotgun (WGS) entry which is preliminary data.</text>
</comment>
<dbReference type="AlphaFoldDB" id="A0AAE0P111"/>
<feature type="region of interest" description="Disordered" evidence="1">
    <location>
        <begin position="56"/>
        <end position="85"/>
    </location>
</feature>